<keyword evidence="2" id="KW-0808">Transferase</keyword>
<feature type="domain" description="N-acetyltransferase" evidence="1">
    <location>
        <begin position="15"/>
        <end position="172"/>
    </location>
</feature>
<organism evidence="2 3">
    <name type="scientific">Streptomyces armeniacus</name>
    <dbReference type="NCBI Taxonomy" id="83291"/>
    <lineage>
        <taxon>Bacteria</taxon>
        <taxon>Bacillati</taxon>
        <taxon>Actinomycetota</taxon>
        <taxon>Actinomycetes</taxon>
        <taxon>Kitasatosporales</taxon>
        <taxon>Streptomycetaceae</taxon>
        <taxon>Streptomyces</taxon>
    </lineage>
</organism>
<dbReference type="Pfam" id="PF13527">
    <property type="entry name" value="Acetyltransf_9"/>
    <property type="match status" value="1"/>
</dbReference>
<keyword evidence="3" id="KW-1185">Reference proteome</keyword>
<gene>
    <name evidence="2" type="ORF">DVA86_00015</name>
</gene>
<dbReference type="PROSITE" id="PS51186">
    <property type="entry name" value="GNAT"/>
    <property type="match status" value="1"/>
</dbReference>
<dbReference type="InterPro" id="IPR016181">
    <property type="entry name" value="Acyl_CoA_acyltransferase"/>
</dbReference>
<name>A0A345XI03_9ACTN</name>
<dbReference type="Gene3D" id="3.40.630.30">
    <property type="match status" value="1"/>
</dbReference>
<dbReference type="RefSeq" id="WP_208874634.1">
    <property type="nucleotide sequence ID" value="NZ_CP031320.1"/>
</dbReference>
<dbReference type="KEGG" id="sarm:DVA86_00015"/>
<dbReference type="CDD" id="cd04301">
    <property type="entry name" value="NAT_SF"/>
    <property type="match status" value="1"/>
</dbReference>
<evidence type="ECO:0000313" key="3">
    <source>
        <dbReference type="Proteomes" id="UP000254425"/>
    </source>
</evidence>
<sequence length="208" mass="22497">MTGTVGGTVHTTRTAHTADLTAPELAAVRELLTHAFDGEHGAHSEHGAYSAYSDEDWDHTLGGVHVLLWEPGPGGEAALIAHAAVVQRRFLHRGRALRTGYVEGVAVRPDRQRRGYGGRVMAEAERYVRGGYDLGALSAADGAARLYAARGWQPWRGRTYVLAPDGLRRTAEEDDGVYVLPVPAPVPDAPPLDLDGDLVCDWRDGDVW</sequence>
<evidence type="ECO:0000259" key="1">
    <source>
        <dbReference type="PROSITE" id="PS51186"/>
    </source>
</evidence>
<dbReference type="Proteomes" id="UP000254425">
    <property type="component" value="Chromosome"/>
</dbReference>
<accession>A0A345XI03</accession>
<evidence type="ECO:0000313" key="2">
    <source>
        <dbReference type="EMBL" id="AXK31269.1"/>
    </source>
</evidence>
<dbReference type="InterPro" id="IPR000182">
    <property type="entry name" value="GNAT_dom"/>
</dbReference>
<dbReference type="AlphaFoldDB" id="A0A345XI03"/>
<proteinExistence type="predicted"/>
<protein>
    <submittedName>
        <fullName evidence="2">GNAT family N-acetyltransferase</fullName>
    </submittedName>
</protein>
<dbReference type="EMBL" id="CP031320">
    <property type="protein sequence ID" value="AXK31269.1"/>
    <property type="molecule type" value="Genomic_DNA"/>
</dbReference>
<dbReference type="GO" id="GO:0016747">
    <property type="term" value="F:acyltransferase activity, transferring groups other than amino-acyl groups"/>
    <property type="evidence" value="ECO:0007669"/>
    <property type="project" value="InterPro"/>
</dbReference>
<reference evidence="2 3" key="1">
    <citation type="submission" date="2018-07" db="EMBL/GenBank/DDBJ databases">
        <title>Draft genome of the type strain Streptomyces armeniacus ATCC 15676.</title>
        <authorList>
            <person name="Labana P."/>
            <person name="Gosse J.T."/>
            <person name="Boddy C.N."/>
        </authorList>
    </citation>
    <scope>NUCLEOTIDE SEQUENCE [LARGE SCALE GENOMIC DNA]</scope>
    <source>
        <strain evidence="2 3">ATCC 15676</strain>
    </source>
</reference>
<dbReference type="SUPFAM" id="SSF55729">
    <property type="entry name" value="Acyl-CoA N-acyltransferases (Nat)"/>
    <property type="match status" value="1"/>
</dbReference>